<dbReference type="Gene3D" id="3.40.309.10">
    <property type="entry name" value="Aldehyde Dehydrogenase, Chain A, domain 2"/>
    <property type="match status" value="1"/>
</dbReference>
<feature type="domain" description="Aldehyde dehydrogenase" evidence="6">
    <location>
        <begin position="41"/>
        <end position="501"/>
    </location>
</feature>
<dbReference type="InterPro" id="IPR029510">
    <property type="entry name" value="Ald_DH_CS_GLU"/>
</dbReference>
<dbReference type="PROSITE" id="PS00687">
    <property type="entry name" value="ALDEHYDE_DEHYDR_GLU"/>
    <property type="match status" value="1"/>
</dbReference>
<dbReference type="EC" id="1.2.1.-" evidence="7"/>
<evidence type="ECO:0000313" key="7">
    <source>
        <dbReference type="EMBL" id="MBB3810744.1"/>
    </source>
</evidence>
<dbReference type="InterPro" id="IPR016163">
    <property type="entry name" value="Ald_DH_C"/>
</dbReference>
<dbReference type="AlphaFoldDB" id="A0A7W5Z6S5"/>
<evidence type="ECO:0000259" key="6">
    <source>
        <dbReference type="Pfam" id="PF00171"/>
    </source>
</evidence>
<reference evidence="7 8" key="1">
    <citation type="submission" date="2020-08" db="EMBL/GenBank/DDBJ databases">
        <title>Genomic Encyclopedia of Type Strains, Phase IV (KMG-IV): sequencing the most valuable type-strain genomes for metagenomic binning, comparative biology and taxonomic classification.</title>
        <authorList>
            <person name="Goeker M."/>
        </authorList>
    </citation>
    <scope>NUCLEOTIDE SEQUENCE [LARGE SCALE GENOMIC DNA]</scope>
    <source>
        <strain evidence="7 8">DSM 28760</strain>
    </source>
</reference>
<dbReference type="InterPro" id="IPR016161">
    <property type="entry name" value="Ald_DH/histidinol_DH"/>
</dbReference>
<comment type="similarity">
    <text evidence="1 5">Belongs to the aldehyde dehydrogenase family.</text>
</comment>
<dbReference type="Pfam" id="PF00171">
    <property type="entry name" value="Aldedh"/>
    <property type="match status" value="1"/>
</dbReference>
<protein>
    <submittedName>
        <fullName evidence="7">Gamma-glutamyl-gamma-aminobutyraldehyde dehydrogenase</fullName>
        <ecNumber evidence="7">1.2.1.-</ecNumber>
    </submittedName>
</protein>
<dbReference type="FunFam" id="3.40.309.10:FF:000012">
    <property type="entry name" value="Betaine aldehyde dehydrogenase"/>
    <property type="match status" value="1"/>
</dbReference>
<evidence type="ECO:0000256" key="3">
    <source>
        <dbReference type="ARBA" id="ARBA00023097"/>
    </source>
</evidence>
<dbReference type="FunFam" id="3.40.605.10:FF:000001">
    <property type="entry name" value="Aldehyde dehydrogenase 1"/>
    <property type="match status" value="1"/>
</dbReference>
<name>A0A7W5Z6S5_9HYPH</name>
<gene>
    <name evidence="7" type="ORF">FHS81_002850</name>
</gene>
<evidence type="ECO:0000256" key="5">
    <source>
        <dbReference type="RuleBase" id="RU003345"/>
    </source>
</evidence>
<dbReference type="GO" id="GO:0004030">
    <property type="term" value="F:aldehyde dehydrogenase [NAD(P)+] activity"/>
    <property type="evidence" value="ECO:0007669"/>
    <property type="project" value="UniProtKB-ARBA"/>
</dbReference>
<dbReference type="InterPro" id="IPR016160">
    <property type="entry name" value="Ald_DH_CS_CYS"/>
</dbReference>
<evidence type="ECO:0000256" key="2">
    <source>
        <dbReference type="ARBA" id="ARBA00023002"/>
    </source>
</evidence>
<keyword evidence="3" id="KW-0558">Oxidation</keyword>
<accession>A0A7W5Z6S5</accession>
<comment type="caution">
    <text evidence="7">The sequence shown here is derived from an EMBL/GenBank/DDBJ whole genome shotgun (WGS) entry which is preliminary data.</text>
</comment>
<dbReference type="PROSITE" id="PS00070">
    <property type="entry name" value="ALDEHYDE_DEHYDR_CYS"/>
    <property type="match status" value="1"/>
</dbReference>
<dbReference type="SUPFAM" id="SSF53720">
    <property type="entry name" value="ALDH-like"/>
    <property type="match status" value="1"/>
</dbReference>
<organism evidence="7 8">
    <name type="scientific">Pseudochelatococcus contaminans</name>
    <dbReference type="NCBI Taxonomy" id="1538103"/>
    <lineage>
        <taxon>Bacteria</taxon>
        <taxon>Pseudomonadati</taxon>
        <taxon>Pseudomonadota</taxon>
        <taxon>Alphaproteobacteria</taxon>
        <taxon>Hyphomicrobiales</taxon>
        <taxon>Chelatococcaceae</taxon>
        <taxon>Pseudochelatococcus</taxon>
    </lineage>
</organism>
<evidence type="ECO:0000256" key="1">
    <source>
        <dbReference type="ARBA" id="ARBA00009986"/>
    </source>
</evidence>
<dbReference type="EMBL" id="JACICC010000008">
    <property type="protein sequence ID" value="MBB3810744.1"/>
    <property type="molecule type" value="Genomic_DNA"/>
</dbReference>
<feature type="active site" evidence="4">
    <location>
        <position position="275"/>
    </location>
</feature>
<sequence length="506" mass="54497">MSSFNQKPVGAWSAEDWRERAANLFFETRLFIDGTFRPATGEGRFVTVNPATERPIAEVARGTAADIDLAVAAARRAFRSGVWSRLAPRSRMAVLQRFADLIEEHTAELALLDSLEMGKPVSSLTGFDIPCAATNLRFAAEAIDKIEGVVTNTAQETFHFVRREPLGVVGLIVPWNYPLMMACWKLGPALATGNSVVLKPAEQSSLSALLLARLFSEAGGPDGVLNVVSGPGEEVGKALALHQDVDKIGFTGSAGVGGLIMRYAGESNLKHVTLECGGKSPQVVLADCDLNAAVRNAVIGSFANQGEVCAASSRLLVEEAVHDAFVARFEDQTRALFQPGDPLDPATTMGPLVDGGHRNKVLDYIETGVREGASLAFGGHPPRHLNEGNYVEPTLFTNVHNRMTIAREEIFGPVTTVIPVKDVDEAIAVANDTDYGLAASIWTRDVSTAHRFAREAAAGIIWVNTYFDYDATAPWGGFKRSGNGRDKCLEALTQYSQTKSVWMHIG</sequence>
<dbReference type="InterPro" id="IPR016162">
    <property type="entry name" value="Ald_DH_N"/>
</dbReference>
<dbReference type="Gene3D" id="3.40.605.10">
    <property type="entry name" value="Aldehyde Dehydrogenase, Chain A, domain 1"/>
    <property type="match status" value="1"/>
</dbReference>
<keyword evidence="2 5" id="KW-0560">Oxidoreductase</keyword>
<evidence type="ECO:0000313" key="8">
    <source>
        <dbReference type="Proteomes" id="UP000537592"/>
    </source>
</evidence>
<evidence type="ECO:0000256" key="4">
    <source>
        <dbReference type="PROSITE-ProRule" id="PRU10007"/>
    </source>
</evidence>
<dbReference type="RefSeq" id="WP_183753998.1">
    <property type="nucleotide sequence ID" value="NZ_JACICC010000008.1"/>
</dbReference>
<dbReference type="Proteomes" id="UP000537592">
    <property type="component" value="Unassembled WGS sequence"/>
</dbReference>
<keyword evidence="8" id="KW-1185">Reference proteome</keyword>
<proteinExistence type="inferred from homology"/>
<dbReference type="InterPro" id="IPR015590">
    <property type="entry name" value="Aldehyde_DH_dom"/>
</dbReference>
<dbReference type="PANTHER" id="PTHR11699">
    <property type="entry name" value="ALDEHYDE DEHYDROGENASE-RELATED"/>
    <property type="match status" value="1"/>
</dbReference>